<sequence>MESRKHLTNVVIGSRCSQRTPALELSITRLEDMPPIVVAFLASAALTAYRKLVDGQPVKVLLDKRVRNDSPMRVDEAVEAGEPGGETRNSTGHEEIWAATNRMKQATMREISAKEKEVEDEIESRVGTITDTDADSECSSTLGEFPSLESLCEEDEELEQMENSIEQKNTSEKAVQEKVEDEIEVESREYEYEYEYEDSECSSSLREFLMLERLCEEAVQAEAEAEKNRNVEAKERKMEDERGLCEEYKEAKQKRRERRDQEKLEREFKRFRGGQLSTIEEVEEQEEEEKEEDEDSSVREIGEECEHSDECHREVDKYVASGDGDHIKGEKLMSLEEFCGETFAISPTFIEDIMEENRISQRRLEQAHEEFEKSLRLFPRFNEVARANPSDLQQLISSHLIFRSLLDCPPLRLLLPSIPENDLKMYKI</sequence>
<evidence type="ECO:0000256" key="2">
    <source>
        <dbReference type="SAM" id="MobiDB-lite"/>
    </source>
</evidence>
<organism evidence="5">
    <name type="scientific">Rodentolepis nana</name>
    <name type="common">Dwarf tapeworm</name>
    <name type="synonym">Hymenolepis nana</name>
    <dbReference type="NCBI Taxonomy" id="102285"/>
    <lineage>
        <taxon>Eukaryota</taxon>
        <taxon>Metazoa</taxon>
        <taxon>Spiralia</taxon>
        <taxon>Lophotrochozoa</taxon>
        <taxon>Platyhelminthes</taxon>
        <taxon>Cestoda</taxon>
        <taxon>Eucestoda</taxon>
        <taxon>Cyclophyllidea</taxon>
        <taxon>Hymenolepididae</taxon>
        <taxon>Rodentolepis</taxon>
    </lineage>
</organism>
<protein>
    <submittedName>
        <fullName evidence="3 5">Uncharacterized protein</fullName>
    </submittedName>
</protein>
<evidence type="ECO:0000313" key="5">
    <source>
        <dbReference type="WBParaSite" id="HNAJ_0000476001-mRNA-1"/>
    </source>
</evidence>
<feature type="compositionally biased region" description="Basic and acidic residues" evidence="2">
    <location>
        <begin position="224"/>
        <end position="242"/>
    </location>
</feature>
<keyword evidence="1" id="KW-0175">Coiled coil</keyword>
<feature type="compositionally biased region" description="Acidic residues" evidence="2">
    <location>
        <begin position="280"/>
        <end position="295"/>
    </location>
</feature>
<proteinExistence type="predicted"/>
<gene>
    <name evidence="3" type="ORF">HNAJ_LOCUS4758</name>
</gene>
<reference evidence="5" key="1">
    <citation type="submission" date="2017-02" db="UniProtKB">
        <authorList>
            <consortium name="WormBaseParasite"/>
        </authorList>
    </citation>
    <scope>IDENTIFICATION</scope>
</reference>
<feature type="region of interest" description="Disordered" evidence="2">
    <location>
        <begin position="275"/>
        <end position="310"/>
    </location>
</feature>
<dbReference type="WBParaSite" id="HNAJ_0000476001-mRNA-1">
    <property type="protein sequence ID" value="HNAJ_0000476001-mRNA-1"/>
    <property type="gene ID" value="HNAJ_0000476001"/>
</dbReference>
<feature type="compositionally biased region" description="Basic and acidic residues" evidence="2">
    <location>
        <begin position="296"/>
        <end position="310"/>
    </location>
</feature>
<dbReference type="EMBL" id="UZAE01003595">
    <property type="protein sequence ID" value="VDO00618.1"/>
    <property type="molecule type" value="Genomic_DNA"/>
</dbReference>
<feature type="region of interest" description="Disordered" evidence="2">
    <location>
        <begin position="220"/>
        <end position="242"/>
    </location>
</feature>
<feature type="coiled-coil region" evidence="1">
    <location>
        <begin position="148"/>
        <end position="178"/>
    </location>
</feature>
<evidence type="ECO:0000313" key="4">
    <source>
        <dbReference type="Proteomes" id="UP000278807"/>
    </source>
</evidence>
<keyword evidence="4" id="KW-1185">Reference proteome</keyword>
<evidence type="ECO:0000313" key="3">
    <source>
        <dbReference type="EMBL" id="VDO00618.1"/>
    </source>
</evidence>
<accession>A0A0R3TCH1</accession>
<dbReference type="AlphaFoldDB" id="A0A0R3TCH1"/>
<evidence type="ECO:0000256" key="1">
    <source>
        <dbReference type="SAM" id="Coils"/>
    </source>
</evidence>
<reference evidence="3 4" key="2">
    <citation type="submission" date="2018-11" db="EMBL/GenBank/DDBJ databases">
        <authorList>
            <consortium name="Pathogen Informatics"/>
        </authorList>
    </citation>
    <scope>NUCLEOTIDE SEQUENCE [LARGE SCALE GENOMIC DNA]</scope>
</reference>
<name>A0A0R3TCH1_RODNA</name>
<dbReference type="Proteomes" id="UP000278807">
    <property type="component" value="Unassembled WGS sequence"/>
</dbReference>